<accession>A0A291LA66</accession>
<dbReference type="GeneID" id="54982959"/>
<proteinExistence type="predicted"/>
<evidence type="ECO:0000313" key="1">
    <source>
        <dbReference type="EMBL" id="ATI15703.1"/>
    </source>
</evidence>
<dbReference type="EMBL" id="MF663786">
    <property type="protein sequence ID" value="ATI15703.1"/>
    <property type="molecule type" value="Genomic_DNA"/>
</dbReference>
<sequence>MTMHTWTITTTTAGTFNVSASSRDAAMRTAADLLESWGYDDARILSVA</sequence>
<protein>
    <submittedName>
        <fullName evidence="1">Uncharacterized protein</fullName>
    </submittedName>
</protein>
<keyword evidence="2" id="KW-1185">Reference proteome</keyword>
<dbReference type="Proteomes" id="UP000228765">
    <property type="component" value="Segment"/>
</dbReference>
<dbReference type="RefSeq" id="YP_009792751.1">
    <property type="nucleotide sequence ID" value="NC_047861.1"/>
</dbReference>
<dbReference type="KEGG" id="vg:54982959"/>
<name>A0A291LA66_9CAUD</name>
<reference evidence="1 2" key="1">
    <citation type="submission" date="2017-08" db="EMBL/GenBank/DDBJ databases">
        <title>Complete genome sequence of a novel bacteriophage infecting Bordetella bronchiseptica.</title>
        <authorList>
            <person name="Chen Y."/>
            <person name="Song J."/>
            <person name="Wu B."/>
        </authorList>
    </citation>
    <scope>NUCLEOTIDE SEQUENCE [LARGE SCALE GENOMIC DNA]</scope>
</reference>
<evidence type="ECO:0000313" key="2">
    <source>
        <dbReference type="Proteomes" id="UP000228765"/>
    </source>
</evidence>
<organism evidence="1 2">
    <name type="scientific">Bordetella phage vB_BbrM_PHB04</name>
    <dbReference type="NCBI Taxonomy" id="2029657"/>
    <lineage>
        <taxon>Viruses</taxon>
        <taxon>Duplodnaviria</taxon>
        <taxon>Heunggongvirae</taxon>
        <taxon>Uroviricota</taxon>
        <taxon>Caudoviricetes</taxon>
        <taxon>Phabquatrovirus</taxon>
        <taxon>Phabquatrovirus PHB04</taxon>
    </lineage>
</organism>